<dbReference type="STRING" id="7244.A0A0Q9WK74"/>
<keyword evidence="5 7" id="KW-0408">Iron</keyword>
<keyword evidence="10" id="KW-0812">Transmembrane</keyword>
<dbReference type="GO" id="GO:0005506">
    <property type="term" value="F:iron ion binding"/>
    <property type="evidence" value="ECO:0007669"/>
    <property type="project" value="InterPro"/>
</dbReference>
<dbReference type="PANTHER" id="PTHR24303:SF31">
    <property type="entry name" value="CYTOCHROME P450 307A1-RELATED"/>
    <property type="match status" value="1"/>
</dbReference>
<keyword evidence="3 7" id="KW-0479">Metal-binding</keyword>
<dbReference type="InParanoid" id="A0A0Q9WK74"/>
<dbReference type="GO" id="GO:0016705">
    <property type="term" value="F:oxidoreductase activity, acting on paired donors, with incorporation or reduction of molecular oxygen"/>
    <property type="evidence" value="ECO:0007669"/>
    <property type="project" value="InterPro"/>
</dbReference>
<keyword evidence="12" id="KW-1185">Reference proteome</keyword>
<reference evidence="11 12" key="1">
    <citation type="journal article" date="2007" name="Nature">
        <title>Evolution of genes and genomes on the Drosophila phylogeny.</title>
        <authorList>
            <consortium name="Drosophila 12 Genomes Consortium"/>
            <person name="Clark A.G."/>
            <person name="Eisen M.B."/>
            <person name="Smith D.R."/>
            <person name="Bergman C.M."/>
            <person name="Oliver B."/>
            <person name="Markow T.A."/>
            <person name="Kaufman T.C."/>
            <person name="Kellis M."/>
            <person name="Gelbart W."/>
            <person name="Iyer V.N."/>
            <person name="Pollard D.A."/>
            <person name="Sackton T.B."/>
            <person name="Larracuente A.M."/>
            <person name="Singh N.D."/>
            <person name="Abad J.P."/>
            <person name="Abt D.N."/>
            <person name="Adryan B."/>
            <person name="Aguade M."/>
            <person name="Akashi H."/>
            <person name="Anderson W.W."/>
            <person name="Aquadro C.F."/>
            <person name="Ardell D.H."/>
            <person name="Arguello R."/>
            <person name="Artieri C.G."/>
            <person name="Barbash D.A."/>
            <person name="Barker D."/>
            <person name="Barsanti P."/>
            <person name="Batterham P."/>
            <person name="Batzoglou S."/>
            <person name="Begun D."/>
            <person name="Bhutkar A."/>
            <person name="Blanco E."/>
            <person name="Bosak S.A."/>
            <person name="Bradley R.K."/>
            <person name="Brand A.D."/>
            <person name="Brent M.R."/>
            <person name="Brooks A.N."/>
            <person name="Brown R.H."/>
            <person name="Butlin R.K."/>
            <person name="Caggese C."/>
            <person name="Calvi B.R."/>
            <person name="Bernardo de Carvalho A."/>
            <person name="Caspi A."/>
            <person name="Castrezana S."/>
            <person name="Celniker S.E."/>
            <person name="Chang J.L."/>
            <person name="Chapple C."/>
            <person name="Chatterji S."/>
            <person name="Chinwalla A."/>
            <person name="Civetta A."/>
            <person name="Clifton S.W."/>
            <person name="Comeron J.M."/>
            <person name="Costello J.C."/>
            <person name="Coyne J.A."/>
            <person name="Daub J."/>
            <person name="David R.G."/>
            <person name="Delcher A.L."/>
            <person name="Delehaunty K."/>
            <person name="Do C.B."/>
            <person name="Ebling H."/>
            <person name="Edwards K."/>
            <person name="Eickbush T."/>
            <person name="Evans J.D."/>
            <person name="Filipski A."/>
            <person name="Findeiss S."/>
            <person name="Freyhult E."/>
            <person name="Fulton L."/>
            <person name="Fulton R."/>
            <person name="Garcia A.C."/>
            <person name="Gardiner A."/>
            <person name="Garfield D.A."/>
            <person name="Garvin B.E."/>
            <person name="Gibson G."/>
            <person name="Gilbert D."/>
            <person name="Gnerre S."/>
            <person name="Godfrey J."/>
            <person name="Good R."/>
            <person name="Gotea V."/>
            <person name="Gravely B."/>
            <person name="Greenberg A.J."/>
            <person name="Griffiths-Jones S."/>
            <person name="Gross S."/>
            <person name="Guigo R."/>
            <person name="Gustafson E.A."/>
            <person name="Haerty W."/>
            <person name="Hahn M.W."/>
            <person name="Halligan D.L."/>
            <person name="Halpern A.L."/>
            <person name="Halter G.M."/>
            <person name="Han M.V."/>
            <person name="Heger A."/>
            <person name="Hillier L."/>
            <person name="Hinrichs A.S."/>
            <person name="Holmes I."/>
            <person name="Hoskins R.A."/>
            <person name="Hubisz M.J."/>
            <person name="Hultmark D."/>
            <person name="Huntley M.A."/>
            <person name="Jaffe D.B."/>
            <person name="Jagadeeshan S."/>
            <person name="Jeck W.R."/>
            <person name="Johnson J."/>
            <person name="Jones C.D."/>
            <person name="Jordan W.C."/>
            <person name="Karpen G.H."/>
            <person name="Kataoka E."/>
            <person name="Keightley P.D."/>
            <person name="Kheradpour P."/>
            <person name="Kirkness E.F."/>
            <person name="Koerich L.B."/>
            <person name="Kristiansen K."/>
            <person name="Kudrna D."/>
            <person name="Kulathinal R.J."/>
            <person name="Kumar S."/>
            <person name="Kwok R."/>
            <person name="Lander E."/>
            <person name="Langley C.H."/>
            <person name="Lapoint R."/>
            <person name="Lazzaro B.P."/>
            <person name="Lee S.J."/>
            <person name="Levesque L."/>
            <person name="Li R."/>
            <person name="Lin C.F."/>
            <person name="Lin M.F."/>
            <person name="Lindblad-Toh K."/>
            <person name="Llopart A."/>
            <person name="Long M."/>
            <person name="Low L."/>
            <person name="Lozovsky E."/>
            <person name="Lu J."/>
            <person name="Luo M."/>
            <person name="Machado C.A."/>
            <person name="Makalowski W."/>
            <person name="Marzo M."/>
            <person name="Matsuda M."/>
            <person name="Matzkin L."/>
            <person name="McAllister B."/>
            <person name="McBride C.S."/>
            <person name="McKernan B."/>
            <person name="McKernan K."/>
            <person name="Mendez-Lago M."/>
            <person name="Minx P."/>
            <person name="Mollenhauer M.U."/>
            <person name="Montooth K."/>
            <person name="Mount S.M."/>
            <person name="Mu X."/>
            <person name="Myers E."/>
            <person name="Negre B."/>
            <person name="Newfeld S."/>
            <person name="Nielsen R."/>
            <person name="Noor M.A."/>
            <person name="O'Grady P."/>
            <person name="Pachter L."/>
            <person name="Papaceit M."/>
            <person name="Parisi M.J."/>
            <person name="Parisi M."/>
            <person name="Parts L."/>
            <person name="Pedersen J.S."/>
            <person name="Pesole G."/>
            <person name="Phillippy A.M."/>
            <person name="Ponting C.P."/>
            <person name="Pop M."/>
            <person name="Porcelli D."/>
            <person name="Powell J.R."/>
            <person name="Prohaska S."/>
            <person name="Pruitt K."/>
            <person name="Puig M."/>
            <person name="Quesneville H."/>
            <person name="Ram K.R."/>
            <person name="Rand D."/>
            <person name="Rasmussen M.D."/>
            <person name="Reed L.K."/>
            <person name="Reenan R."/>
            <person name="Reily A."/>
            <person name="Remington K.A."/>
            <person name="Rieger T.T."/>
            <person name="Ritchie M.G."/>
            <person name="Robin C."/>
            <person name="Rogers Y.H."/>
            <person name="Rohde C."/>
            <person name="Rozas J."/>
            <person name="Rubenfield M.J."/>
            <person name="Ruiz A."/>
            <person name="Russo S."/>
            <person name="Salzberg S.L."/>
            <person name="Sanchez-Gracia A."/>
            <person name="Saranga D.J."/>
            <person name="Sato H."/>
            <person name="Schaeffer S.W."/>
            <person name="Schatz M.C."/>
            <person name="Schlenke T."/>
            <person name="Schwartz R."/>
            <person name="Segarra C."/>
            <person name="Singh R.S."/>
            <person name="Sirot L."/>
            <person name="Sirota M."/>
            <person name="Sisneros N.B."/>
            <person name="Smith C.D."/>
            <person name="Smith T.F."/>
            <person name="Spieth J."/>
            <person name="Stage D.E."/>
            <person name="Stark A."/>
            <person name="Stephan W."/>
            <person name="Strausberg R.L."/>
            <person name="Strempel S."/>
            <person name="Sturgill D."/>
            <person name="Sutton G."/>
            <person name="Sutton G.G."/>
            <person name="Tao W."/>
            <person name="Teichmann S."/>
            <person name="Tobari Y.N."/>
            <person name="Tomimura Y."/>
            <person name="Tsolas J.M."/>
            <person name="Valente V.L."/>
            <person name="Venter E."/>
            <person name="Venter J.C."/>
            <person name="Vicario S."/>
            <person name="Vieira F.G."/>
            <person name="Vilella A.J."/>
            <person name="Villasante A."/>
            <person name="Walenz B."/>
            <person name="Wang J."/>
            <person name="Wasserman M."/>
            <person name="Watts T."/>
            <person name="Wilson D."/>
            <person name="Wilson R.K."/>
            <person name="Wing R.A."/>
            <person name="Wolfner M.F."/>
            <person name="Wong A."/>
            <person name="Wong G.K."/>
            <person name="Wu C.I."/>
            <person name="Wu G."/>
            <person name="Yamamoto D."/>
            <person name="Yang H.P."/>
            <person name="Yang S.P."/>
            <person name="Yorke J.A."/>
            <person name="Yoshida K."/>
            <person name="Zdobnov E."/>
            <person name="Zhang P."/>
            <person name="Zhang Y."/>
            <person name="Zimin A.V."/>
            <person name="Baldwin J."/>
            <person name="Abdouelleil A."/>
            <person name="Abdulkadir J."/>
            <person name="Abebe A."/>
            <person name="Abera B."/>
            <person name="Abreu J."/>
            <person name="Acer S.C."/>
            <person name="Aftuck L."/>
            <person name="Alexander A."/>
            <person name="An P."/>
            <person name="Anderson E."/>
            <person name="Anderson S."/>
            <person name="Arachi H."/>
            <person name="Azer M."/>
            <person name="Bachantsang P."/>
            <person name="Barry A."/>
            <person name="Bayul T."/>
            <person name="Berlin A."/>
            <person name="Bessette D."/>
            <person name="Bloom T."/>
            <person name="Blye J."/>
            <person name="Boguslavskiy L."/>
            <person name="Bonnet C."/>
            <person name="Boukhgalter B."/>
            <person name="Bourzgui I."/>
            <person name="Brown A."/>
            <person name="Cahill P."/>
            <person name="Channer S."/>
            <person name="Cheshatsang Y."/>
            <person name="Chuda L."/>
            <person name="Citroen M."/>
            <person name="Collymore A."/>
            <person name="Cooke P."/>
            <person name="Costello M."/>
            <person name="D'Aco K."/>
            <person name="Daza R."/>
            <person name="De Haan G."/>
            <person name="DeGray S."/>
            <person name="DeMaso C."/>
            <person name="Dhargay N."/>
            <person name="Dooley K."/>
            <person name="Dooley E."/>
            <person name="Doricent M."/>
            <person name="Dorje P."/>
            <person name="Dorjee K."/>
            <person name="Dupes A."/>
            <person name="Elong R."/>
            <person name="Falk J."/>
            <person name="Farina A."/>
            <person name="Faro S."/>
            <person name="Ferguson D."/>
            <person name="Fisher S."/>
            <person name="Foley C.D."/>
            <person name="Franke A."/>
            <person name="Friedrich D."/>
            <person name="Gadbois L."/>
            <person name="Gearin G."/>
            <person name="Gearin C.R."/>
            <person name="Giannoukos G."/>
            <person name="Goode T."/>
            <person name="Graham J."/>
            <person name="Grandbois E."/>
            <person name="Grewal S."/>
            <person name="Gyaltsen K."/>
            <person name="Hafez N."/>
            <person name="Hagos B."/>
            <person name="Hall J."/>
            <person name="Henson C."/>
            <person name="Hollinger A."/>
            <person name="Honan T."/>
            <person name="Huard M.D."/>
            <person name="Hughes L."/>
            <person name="Hurhula B."/>
            <person name="Husby M.E."/>
            <person name="Kamat A."/>
            <person name="Kanga B."/>
            <person name="Kashin S."/>
            <person name="Khazanovich D."/>
            <person name="Kisner P."/>
            <person name="Lance K."/>
            <person name="Lara M."/>
            <person name="Lee W."/>
            <person name="Lennon N."/>
            <person name="Letendre F."/>
            <person name="LeVine R."/>
            <person name="Lipovsky A."/>
            <person name="Liu X."/>
            <person name="Liu J."/>
            <person name="Liu S."/>
            <person name="Lokyitsang T."/>
            <person name="Lokyitsang Y."/>
            <person name="Lubonja R."/>
            <person name="Lui A."/>
            <person name="MacDonald P."/>
            <person name="Magnisalis V."/>
            <person name="Maru K."/>
            <person name="Matthews C."/>
            <person name="McCusker W."/>
            <person name="McDonough S."/>
            <person name="Mehta T."/>
            <person name="Meldrim J."/>
            <person name="Meneus L."/>
            <person name="Mihai O."/>
            <person name="Mihalev A."/>
            <person name="Mihova T."/>
            <person name="Mittelman R."/>
            <person name="Mlenga V."/>
            <person name="Montmayeur A."/>
            <person name="Mulrain L."/>
            <person name="Navidi A."/>
            <person name="Naylor J."/>
            <person name="Negash T."/>
            <person name="Nguyen T."/>
            <person name="Nguyen N."/>
            <person name="Nicol R."/>
            <person name="Norbu C."/>
            <person name="Norbu N."/>
            <person name="Novod N."/>
            <person name="O'Neill B."/>
            <person name="Osman S."/>
            <person name="Markiewicz E."/>
            <person name="Oyono O.L."/>
            <person name="Patti C."/>
            <person name="Phunkhang P."/>
            <person name="Pierre F."/>
            <person name="Priest M."/>
            <person name="Raghuraman S."/>
            <person name="Rege F."/>
            <person name="Reyes R."/>
            <person name="Rise C."/>
            <person name="Rogov P."/>
            <person name="Ross K."/>
            <person name="Ryan E."/>
            <person name="Settipalli S."/>
            <person name="Shea T."/>
            <person name="Sherpa N."/>
            <person name="Shi L."/>
            <person name="Shih D."/>
            <person name="Sparrow T."/>
            <person name="Spaulding J."/>
            <person name="Stalker J."/>
            <person name="Stange-Thomann N."/>
            <person name="Stavropoulos S."/>
            <person name="Stone C."/>
            <person name="Strader C."/>
            <person name="Tesfaye S."/>
            <person name="Thomson T."/>
            <person name="Thoulutsang Y."/>
            <person name="Thoulutsang D."/>
            <person name="Topham K."/>
            <person name="Topping I."/>
            <person name="Tsamla T."/>
            <person name="Vassiliev H."/>
            <person name="Vo A."/>
            <person name="Wangchuk T."/>
            <person name="Wangdi T."/>
            <person name="Weiand M."/>
            <person name="Wilkinson J."/>
            <person name="Wilson A."/>
            <person name="Yadav S."/>
            <person name="Young G."/>
            <person name="Yu Q."/>
            <person name="Zembek L."/>
            <person name="Zhong D."/>
            <person name="Zimmer A."/>
            <person name="Zwirko Z."/>
            <person name="Jaffe D.B."/>
            <person name="Alvarez P."/>
            <person name="Brockman W."/>
            <person name="Butler J."/>
            <person name="Chin C."/>
            <person name="Gnerre S."/>
            <person name="Grabherr M."/>
            <person name="Kleber M."/>
            <person name="Mauceli E."/>
            <person name="MacCallum I."/>
        </authorList>
    </citation>
    <scope>NUCLEOTIDE SEQUENCE [LARGE SCALE GENOMIC DNA]</scope>
    <source>
        <strain evidence="12">Tucson 15010-1051.87</strain>
    </source>
</reference>
<dbReference type="GO" id="GO:0020037">
    <property type="term" value="F:heme binding"/>
    <property type="evidence" value="ECO:0007669"/>
    <property type="project" value="InterPro"/>
</dbReference>
<dbReference type="PANTHER" id="PTHR24303">
    <property type="entry name" value="HEME-BINDING MONOOXYGENASE FAMILY"/>
    <property type="match status" value="1"/>
</dbReference>
<evidence type="ECO:0000256" key="8">
    <source>
        <dbReference type="RuleBase" id="RU000461"/>
    </source>
</evidence>
<dbReference type="SUPFAM" id="SSF48264">
    <property type="entry name" value="Cytochrome P450"/>
    <property type="match status" value="1"/>
</dbReference>
<feature type="compositionally biased region" description="Basic and acidic residues" evidence="9">
    <location>
        <begin position="469"/>
        <end position="480"/>
    </location>
</feature>
<proteinExistence type="inferred from homology"/>
<evidence type="ECO:0000313" key="11">
    <source>
        <dbReference type="EMBL" id="KRF80949.1"/>
    </source>
</evidence>
<comment type="similarity">
    <text evidence="2 8">Belongs to the cytochrome P450 family.</text>
</comment>
<evidence type="ECO:0000256" key="5">
    <source>
        <dbReference type="ARBA" id="ARBA00023004"/>
    </source>
</evidence>
<dbReference type="GO" id="GO:0004497">
    <property type="term" value="F:monooxygenase activity"/>
    <property type="evidence" value="ECO:0007669"/>
    <property type="project" value="UniProtKB-KW"/>
</dbReference>
<dbReference type="EMBL" id="CH940657">
    <property type="protein sequence ID" value="KRF80949.1"/>
    <property type="molecule type" value="Genomic_DNA"/>
</dbReference>
<name>A0A0Q9WK74_DROVI</name>
<protein>
    <recommendedName>
        <fullName evidence="13">Cytochrome P450 307a1</fullName>
    </recommendedName>
</protein>
<dbReference type="PRINTS" id="PR00463">
    <property type="entry name" value="EP450I"/>
</dbReference>
<dbReference type="Pfam" id="PF00067">
    <property type="entry name" value="p450"/>
    <property type="match status" value="2"/>
</dbReference>
<feature type="binding site" description="axial binding residue" evidence="7">
    <location>
        <position position="518"/>
    </location>
    <ligand>
        <name>heme</name>
        <dbReference type="ChEBI" id="CHEBI:30413"/>
    </ligand>
    <ligandPart>
        <name>Fe</name>
        <dbReference type="ChEBI" id="CHEBI:18248"/>
    </ligandPart>
</feature>
<evidence type="ECO:0000256" key="7">
    <source>
        <dbReference type="PIRSR" id="PIRSR602401-1"/>
    </source>
</evidence>
<keyword evidence="10" id="KW-0472">Membrane</keyword>
<accession>A0A0Q9WK74</accession>
<keyword evidence="7 8" id="KW-0349">Heme</keyword>
<evidence type="ECO:0000313" key="12">
    <source>
        <dbReference type="Proteomes" id="UP000008792"/>
    </source>
</evidence>
<dbReference type="InterPro" id="IPR001128">
    <property type="entry name" value="Cyt_P450"/>
</dbReference>
<dbReference type="AlphaFoldDB" id="A0A0Q9WK74"/>
<dbReference type="KEGG" id="dvi:26531130"/>
<gene>
    <name evidence="11" type="primary">Dvir\GJ26360</name>
    <name evidence="11" type="ORF">Dvir_GJ26360</name>
</gene>
<feature type="region of interest" description="Disordered" evidence="9">
    <location>
        <begin position="469"/>
        <end position="496"/>
    </location>
</feature>
<evidence type="ECO:0000256" key="1">
    <source>
        <dbReference type="ARBA" id="ARBA00001971"/>
    </source>
</evidence>
<keyword evidence="6 8" id="KW-0503">Monooxygenase</keyword>
<evidence type="ECO:0000256" key="9">
    <source>
        <dbReference type="SAM" id="MobiDB-lite"/>
    </source>
</evidence>
<organism evidence="11 12">
    <name type="scientific">Drosophila virilis</name>
    <name type="common">Fruit fly</name>
    <dbReference type="NCBI Taxonomy" id="7244"/>
    <lineage>
        <taxon>Eukaryota</taxon>
        <taxon>Metazoa</taxon>
        <taxon>Ecdysozoa</taxon>
        <taxon>Arthropoda</taxon>
        <taxon>Hexapoda</taxon>
        <taxon>Insecta</taxon>
        <taxon>Pterygota</taxon>
        <taxon>Neoptera</taxon>
        <taxon>Endopterygota</taxon>
        <taxon>Diptera</taxon>
        <taxon>Brachycera</taxon>
        <taxon>Muscomorpha</taxon>
        <taxon>Ephydroidea</taxon>
        <taxon>Drosophilidae</taxon>
        <taxon>Drosophila</taxon>
    </lineage>
</organism>
<dbReference type="OrthoDB" id="1470350at2759"/>
<evidence type="ECO:0000256" key="2">
    <source>
        <dbReference type="ARBA" id="ARBA00010617"/>
    </source>
</evidence>
<comment type="cofactor">
    <cofactor evidence="1 7">
        <name>heme</name>
        <dbReference type="ChEBI" id="CHEBI:30413"/>
    </cofactor>
</comment>
<evidence type="ECO:0000256" key="4">
    <source>
        <dbReference type="ARBA" id="ARBA00023002"/>
    </source>
</evidence>
<feature type="transmembrane region" description="Helical" evidence="10">
    <location>
        <begin position="6"/>
        <end position="28"/>
    </location>
</feature>
<dbReference type="CDD" id="cd20617">
    <property type="entry name" value="CYP1_2-like"/>
    <property type="match status" value="1"/>
</dbReference>
<dbReference type="Proteomes" id="UP000008792">
    <property type="component" value="Unassembled WGS sequence"/>
</dbReference>
<evidence type="ECO:0008006" key="13">
    <source>
        <dbReference type="Google" id="ProtNLM"/>
    </source>
</evidence>
<dbReference type="InterPro" id="IPR036396">
    <property type="entry name" value="Cyt_P450_sf"/>
</dbReference>
<evidence type="ECO:0000256" key="6">
    <source>
        <dbReference type="ARBA" id="ARBA00023033"/>
    </source>
</evidence>
<evidence type="ECO:0000256" key="10">
    <source>
        <dbReference type="SAM" id="Phobius"/>
    </source>
</evidence>
<dbReference type="InterPro" id="IPR017972">
    <property type="entry name" value="Cyt_P450_CS"/>
</dbReference>
<keyword evidence="4 8" id="KW-0560">Oxidoreductase</keyword>
<dbReference type="InterPro" id="IPR002401">
    <property type="entry name" value="Cyt_P450_E_grp-I"/>
</dbReference>
<dbReference type="PROSITE" id="PS00086">
    <property type="entry name" value="CYTOCHROME_P450"/>
    <property type="match status" value="1"/>
</dbReference>
<sequence length="571" mass="65632">MFFSVLYINTGILFVGIIASYIFILFDCQKRAINRIRRFNSKNVKRKIVRAPGPHPWPIIGNLDIVSKFLNPFKGFGSLTKHYGDIYSLTLGQTRCLVVNNLELIKEVLNKNGKFFGGRPDYLRYHKLFGGDRNNSLALCDWSLLQQKRRNLARRHCSPRETSSYFAKMSRIGCNEIDNLMKNLKNAIKPGKPLQLKPLILKACANMFSQYMCSMRFDYEDKEFQQVVLYFDEIFWEINQGHPLDFLPWLLPIYNNHTQKICHWSSTIRKFILERVINERELHIDIDEPDIDFTDALLKSLIENKNVSRNTIIFMLEDFIGGHSAVGNLVMLALAYVAKDPVIGKKIQCEIDSVSESSQRTITLHDMDKMPYTMATILEVLRYSSSPIVPHVATEDTSISGYAVTSGSIVFINNYVLNMSQKYWKDPDRFQPERFLEEVTSSVSMPEKCHGIRRCSEESDSGIEFEKDTRVHNSSAEHRHVPSKLNKQNTRENDKPKKLKLKKNIPHFLPFSIGKRTCIGQNLVRGFGFVLLANIIKTYNINSFDLSTIKIKPASVALPTICFPLVLTPRV</sequence>
<dbReference type="Gene3D" id="1.10.630.10">
    <property type="entry name" value="Cytochrome P450"/>
    <property type="match status" value="1"/>
</dbReference>
<dbReference type="FunCoup" id="A0A0Q9WK74">
    <property type="interactions" value="32"/>
</dbReference>
<evidence type="ECO:0000256" key="3">
    <source>
        <dbReference type="ARBA" id="ARBA00022723"/>
    </source>
</evidence>
<keyword evidence="10" id="KW-1133">Transmembrane helix</keyword>